<keyword evidence="3" id="KW-1185">Reference proteome</keyword>
<evidence type="ECO:0000313" key="3">
    <source>
        <dbReference type="Proteomes" id="UP001365128"/>
    </source>
</evidence>
<protein>
    <submittedName>
        <fullName evidence="2">Uncharacterized protein</fullName>
    </submittedName>
</protein>
<comment type="caution">
    <text evidence="2">The sequence shown here is derived from an EMBL/GenBank/DDBJ whole genome shotgun (WGS) entry which is preliminary data.</text>
</comment>
<reference evidence="2 3" key="1">
    <citation type="submission" date="2024-04" db="EMBL/GenBank/DDBJ databases">
        <title>Phyllosticta paracitricarpa is synonymous to the EU quarantine fungus P. citricarpa based on phylogenomic analyses.</title>
        <authorList>
            <consortium name="Lawrence Berkeley National Laboratory"/>
            <person name="Van Ingen-Buijs V.A."/>
            <person name="Van Westerhoven A.C."/>
            <person name="Haridas S."/>
            <person name="Skiadas P."/>
            <person name="Martin F."/>
            <person name="Groenewald J.Z."/>
            <person name="Crous P.W."/>
            <person name="Seidl M.F."/>
        </authorList>
    </citation>
    <scope>NUCLEOTIDE SEQUENCE [LARGE SCALE GENOMIC DNA]</scope>
    <source>
        <strain evidence="2 3">CBS 122670</strain>
    </source>
</reference>
<accession>A0ABR1LE01</accession>
<name>A0ABR1LE01_9PEZI</name>
<sequence>MTSTATATAKLRPLRSLHALAAEEEARISALTQPSATSICETNRKSSDTPNLPLQPELTTAKRTRVENVAEAGPENAVSSPPERDWDLETALDILRPIDYREILCQLASQSKPLRKRVLEKCKEESARRRPLVKEFGSQVQEVSRMLIPAHKLESVSDEEAGLIYDTVAKIIIFVGDESDPPSSFETRKNAIMAPWQGWVAHRGL</sequence>
<gene>
    <name evidence="2" type="ORF">IWX46DRAFT_644563</name>
</gene>
<feature type="region of interest" description="Disordered" evidence="1">
    <location>
        <begin position="33"/>
        <end position="56"/>
    </location>
</feature>
<dbReference type="EMBL" id="JBBPDW010000047">
    <property type="protein sequence ID" value="KAK7533459.1"/>
    <property type="molecule type" value="Genomic_DNA"/>
</dbReference>
<proteinExistence type="predicted"/>
<organism evidence="2 3">
    <name type="scientific">Phyllosticta citricarpa</name>
    <dbReference type="NCBI Taxonomy" id="55181"/>
    <lineage>
        <taxon>Eukaryota</taxon>
        <taxon>Fungi</taxon>
        <taxon>Dikarya</taxon>
        <taxon>Ascomycota</taxon>
        <taxon>Pezizomycotina</taxon>
        <taxon>Dothideomycetes</taxon>
        <taxon>Dothideomycetes incertae sedis</taxon>
        <taxon>Botryosphaeriales</taxon>
        <taxon>Phyllostictaceae</taxon>
        <taxon>Phyllosticta</taxon>
    </lineage>
</organism>
<evidence type="ECO:0000256" key="1">
    <source>
        <dbReference type="SAM" id="MobiDB-lite"/>
    </source>
</evidence>
<evidence type="ECO:0000313" key="2">
    <source>
        <dbReference type="EMBL" id="KAK7533459.1"/>
    </source>
</evidence>
<dbReference type="Proteomes" id="UP001365128">
    <property type="component" value="Unassembled WGS sequence"/>
</dbReference>